<dbReference type="GO" id="GO:1902230">
    <property type="term" value="P:negative regulation of intrinsic apoptotic signaling pathway in response to DNA damage"/>
    <property type="evidence" value="ECO:0007669"/>
    <property type="project" value="InterPro"/>
</dbReference>
<dbReference type="Gene3D" id="2.40.50.140">
    <property type="entry name" value="Nucleic acid-binding proteins"/>
    <property type="match status" value="1"/>
</dbReference>
<dbReference type="SUPFAM" id="SSF50249">
    <property type="entry name" value="Nucleic acid-binding proteins"/>
    <property type="match status" value="1"/>
</dbReference>
<dbReference type="InterPro" id="IPR012340">
    <property type="entry name" value="NA-bd_OB-fold"/>
</dbReference>
<dbReference type="InterPro" id="IPR043522">
    <property type="entry name" value="DDIAS"/>
</dbReference>
<accession>A0A8C1XAW3</accession>
<dbReference type="PANTHER" id="PTHR35537">
    <property type="entry name" value="DNA DAMAGE-INDUCIBLE APOPTOSIS SUPPRESSOR PROTEIN DDIAS"/>
    <property type="match status" value="1"/>
</dbReference>
<dbReference type="AlphaFoldDB" id="A0A8C1XAW3"/>
<proteinExistence type="predicted"/>
<reference evidence="1" key="1">
    <citation type="submission" date="2025-08" db="UniProtKB">
        <authorList>
            <consortium name="Ensembl"/>
        </authorList>
    </citation>
    <scope>IDENTIFICATION</scope>
</reference>
<evidence type="ECO:0000313" key="1">
    <source>
        <dbReference type="Ensembl" id="ENSCCRP00015078201.1"/>
    </source>
</evidence>
<name>A0A8C1XAW3_CYPCA</name>
<dbReference type="Proteomes" id="UP000694700">
    <property type="component" value="Unplaced"/>
</dbReference>
<sequence length="692" mass="77171">MSNKRALVSCTILSLQDFCFVYPCCKGCLSRLSQESKRAICGRCGFSCDLQNVEYRYRLSFKVSRNCDIFGVTVFGGCLNPFFGITAGGLQRCIDLEKTEGTHPVQQLLVKAVEDCFIGRCLIFGLKVPHNVATSSLSGQLVACQIISPCESLMGCTVIGYFKNLLRANSHSANGICPSQQKASQSSQRNELSSFDYTPPSCAKLDSQPSNVGFTLSSAWQSPGLCFPPEELSNDVLQQSRDCDCNVLSPRNEDTRTCKCTSQSNTSHLKHANCIQHELKKETQNSHRKSFSSNCDMFESSAHFNSSAVCDTISPLSTLSCGNNTEITKSECLVRAKTREENDAPLHEKSLYSPDLEDAPLSESLQEFVSVEPQISEINDTKELCSCKSDQMIQVQNRCSLTEKLASISKTIPMTFCSEDLSSLMCNVNHISWKEKNENDYPENLETMMNNAEIHKTPTLLCTTNSLEKMIPFSPDITCAFNRSTNNRLSFSNKKELTLKRKKLTRSSPSVAFCSVNHEKGKYFRHCAQSEVHSVNCKVRQEHIVFDDHEEKYNCSVDLFASGENSMDMNLSDVTEISKGNEPRNVNTSEPGGSGLLFSPCLQSTPVSYYNSSWGQKTRRSQKRVDSLCSGKTEREFKSKIIDLRLTDKRQKVDHLPIVGSTESFSGKSEVQEASCNLSVNEWSKDLFENSF</sequence>
<evidence type="ECO:0000313" key="2">
    <source>
        <dbReference type="Proteomes" id="UP000694700"/>
    </source>
</evidence>
<dbReference type="PANTHER" id="PTHR35537:SF1">
    <property type="entry name" value="DNA DAMAGE-INDUCED APOPTOSIS SUPPRESSOR PROTEIN"/>
    <property type="match status" value="1"/>
</dbReference>
<dbReference type="GO" id="GO:0005634">
    <property type="term" value="C:nucleus"/>
    <property type="evidence" value="ECO:0007669"/>
    <property type="project" value="TreeGrafter"/>
</dbReference>
<dbReference type="GO" id="GO:0005737">
    <property type="term" value="C:cytoplasm"/>
    <property type="evidence" value="ECO:0007669"/>
    <property type="project" value="TreeGrafter"/>
</dbReference>
<protein>
    <submittedName>
        <fullName evidence="1">DNA damage-induced apoptosis suppressor</fullName>
    </submittedName>
</protein>
<organism evidence="1 2">
    <name type="scientific">Cyprinus carpio</name>
    <name type="common">Common carp</name>
    <dbReference type="NCBI Taxonomy" id="7962"/>
    <lineage>
        <taxon>Eukaryota</taxon>
        <taxon>Metazoa</taxon>
        <taxon>Chordata</taxon>
        <taxon>Craniata</taxon>
        <taxon>Vertebrata</taxon>
        <taxon>Euteleostomi</taxon>
        <taxon>Actinopterygii</taxon>
        <taxon>Neopterygii</taxon>
        <taxon>Teleostei</taxon>
        <taxon>Ostariophysi</taxon>
        <taxon>Cypriniformes</taxon>
        <taxon>Cyprinidae</taxon>
        <taxon>Cyprininae</taxon>
        <taxon>Cyprinus</taxon>
    </lineage>
</organism>
<dbReference type="Ensembl" id="ENSCCRT00015080762.1">
    <property type="protein sequence ID" value="ENSCCRP00015078201.1"/>
    <property type="gene ID" value="ENSCCRG00015031651.1"/>
</dbReference>